<organism evidence="3 4">
    <name type="scientific">Sphingobium lignivorans</name>
    <dbReference type="NCBI Taxonomy" id="2735886"/>
    <lineage>
        <taxon>Bacteria</taxon>
        <taxon>Pseudomonadati</taxon>
        <taxon>Pseudomonadota</taxon>
        <taxon>Alphaproteobacteria</taxon>
        <taxon>Sphingomonadales</taxon>
        <taxon>Sphingomonadaceae</taxon>
        <taxon>Sphingobium</taxon>
    </lineage>
</organism>
<reference evidence="3 4" key="1">
    <citation type="submission" date="2020-08" db="EMBL/GenBank/DDBJ databases">
        <title>Exploring microbial biodiversity for novel pathways involved in the catabolism of aromatic compounds derived from lignin.</title>
        <authorList>
            <person name="Elkins J."/>
        </authorList>
    </citation>
    <scope>NUCLEOTIDE SEQUENCE [LARGE SCALE GENOMIC DNA]</scope>
    <source>
        <strain evidence="3 4">B1D3A</strain>
    </source>
</reference>
<protein>
    <submittedName>
        <fullName evidence="3">Flagellar protein FlgJ</fullName>
    </submittedName>
</protein>
<keyword evidence="4" id="KW-1185">Reference proteome</keyword>
<feature type="compositionally biased region" description="Low complexity" evidence="1">
    <location>
        <begin position="1"/>
        <end position="20"/>
    </location>
</feature>
<accession>A0ABR6NDC9</accession>
<feature type="domain" description="Flagellar protein FlgJ N-terminal" evidence="2">
    <location>
        <begin position="44"/>
        <end position="90"/>
    </location>
</feature>
<evidence type="ECO:0000313" key="3">
    <source>
        <dbReference type="EMBL" id="MBB5985287.1"/>
    </source>
</evidence>
<sequence length="95" mass="10033">MTQIAALSAASRPTAAAPASSEREQLAQAARAFEAVFMRQLLGTMRSASLGEDVAGSAAVDQFRELADARLSDSMSQQGNLGIAELILQQLDRKP</sequence>
<evidence type="ECO:0000313" key="4">
    <source>
        <dbReference type="Proteomes" id="UP001138540"/>
    </source>
</evidence>
<dbReference type="Pfam" id="PF10135">
    <property type="entry name" value="Rod-binding"/>
    <property type="match status" value="1"/>
</dbReference>
<dbReference type="InterPro" id="IPR019301">
    <property type="entry name" value="Flagellar_prot_FlgJ_N"/>
</dbReference>
<evidence type="ECO:0000256" key="1">
    <source>
        <dbReference type="SAM" id="MobiDB-lite"/>
    </source>
</evidence>
<comment type="caution">
    <text evidence="3">The sequence shown here is derived from an EMBL/GenBank/DDBJ whole genome shotgun (WGS) entry which is preliminary data.</text>
</comment>
<proteinExistence type="predicted"/>
<keyword evidence="3" id="KW-0282">Flagellum</keyword>
<evidence type="ECO:0000259" key="2">
    <source>
        <dbReference type="Pfam" id="PF10135"/>
    </source>
</evidence>
<keyword evidence="3" id="KW-0969">Cilium</keyword>
<dbReference type="EMBL" id="JACHKA010000001">
    <property type="protein sequence ID" value="MBB5985287.1"/>
    <property type="molecule type" value="Genomic_DNA"/>
</dbReference>
<gene>
    <name evidence="3" type="ORF">HNP60_001261</name>
</gene>
<keyword evidence="3" id="KW-0966">Cell projection</keyword>
<dbReference type="Proteomes" id="UP001138540">
    <property type="component" value="Unassembled WGS sequence"/>
</dbReference>
<dbReference type="RefSeq" id="WP_184151467.1">
    <property type="nucleotide sequence ID" value="NZ_JACHKA010000001.1"/>
</dbReference>
<name>A0ABR6NDC9_9SPHN</name>
<feature type="region of interest" description="Disordered" evidence="1">
    <location>
        <begin position="1"/>
        <end position="23"/>
    </location>
</feature>